<reference evidence="2" key="3">
    <citation type="submission" date="2021-01" db="EMBL/GenBank/DDBJ databases">
        <authorList>
            <consortium name="Genoscope - CEA"/>
            <person name="William W."/>
        </authorList>
    </citation>
    <scope>NUCLEOTIDE SEQUENCE</scope>
</reference>
<dbReference type="Proteomes" id="UP001295469">
    <property type="component" value="Chromosome A09"/>
</dbReference>
<organism evidence="3 4">
    <name type="scientific">Brassica napus</name>
    <name type="common">Rape</name>
    <dbReference type="NCBI Taxonomy" id="3708"/>
    <lineage>
        <taxon>Eukaryota</taxon>
        <taxon>Viridiplantae</taxon>
        <taxon>Streptophyta</taxon>
        <taxon>Embryophyta</taxon>
        <taxon>Tracheophyta</taxon>
        <taxon>Spermatophyta</taxon>
        <taxon>Magnoliopsida</taxon>
        <taxon>eudicotyledons</taxon>
        <taxon>Gunneridae</taxon>
        <taxon>Pentapetalae</taxon>
        <taxon>rosids</taxon>
        <taxon>malvids</taxon>
        <taxon>Brassicales</taxon>
        <taxon>Brassicaceae</taxon>
        <taxon>Brassiceae</taxon>
        <taxon>Brassica</taxon>
    </lineage>
</organism>
<keyword evidence="4" id="KW-1185">Reference proteome</keyword>
<gene>
    <name evidence="3" type="primary">BnaA09g23100D</name>
    <name evidence="2" type="ORF">DARMORV10_A09P29450.1</name>
    <name evidence="3" type="ORF">GSBRNA2T00088703001</name>
</gene>
<evidence type="ECO:0000313" key="2">
    <source>
        <dbReference type="EMBL" id="CAF2043235.1"/>
    </source>
</evidence>
<dbReference type="EMBL" id="LK032751">
    <property type="protein sequence ID" value="CDY48048.1"/>
    <property type="molecule type" value="Genomic_DNA"/>
</dbReference>
<dbReference type="EMBL" id="HG994363">
    <property type="protein sequence ID" value="CAF2043235.1"/>
    <property type="molecule type" value="Genomic_DNA"/>
</dbReference>
<evidence type="ECO:0000313" key="3">
    <source>
        <dbReference type="EMBL" id="CDY48048.1"/>
    </source>
</evidence>
<sequence>MKEKENGVANDRLRQSLRIRKPDSIVKKPTAVIIHQTTRIWGVISLWIITSMIQRRSRSVMWSRRCCLCRRVINSVLIQTIGEQIMLVRIIDEEITSITEQEADDNAQKENEKEKENNEADKQEKEDKQTGEVVEE</sequence>
<dbReference type="PaxDb" id="3708-A0A078IFY8"/>
<dbReference type="AlphaFoldDB" id="A0A078IFY8"/>
<accession>A0A078IFY8</accession>
<protein>
    <submittedName>
        <fullName evidence="2">(rape) hypothetical protein</fullName>
    </submittedName>
    <submittedName>
        <fullName evidence="3">BnaA09g23100D protein</fullName>
    </submittedName>
</protein>
<feature type="compositionally biased region" description="Basic and acidic residues" evidence="1">
    <location>
        <begin position="106"/>
        <end position="130"/>
    </location>
</feature>
<proteinExistence type="predicted"/>
<evidence type="ECO:0000256" key="1">
    <source>
        <dbReference type="SAM" id="MobiDB-lite"/>
    </source>
</evidence>
<feature type="region of interest" description="Disordered" evidence="1">
    <location>
        <begin position="99"/>
        <end position="136"/>
    </location>
</feature>
<evidence type="ECO:0000313" key="4">
    <source>
        <dbReference type="Proteomes" id="UP000028999"/>
    </source>
</evidence>
<reference evidence="3 4" key="1">
    <citation type="journal article" date="2014" name="Science">
        <title>Plant genetics. Early allopolyploid evolution in the post-Neolithic Brassica napus oilseed genome.</title>
        <authorList>
            <person name="Chalhoub B."/>
            <person name="Denoeud F."/>
            <person name="Liu S."/>
            <person name="Parkin I.A."/>
            <person name="Tang H."/>
            <person name="Wang X."/>
            <person name="Chiquet J."/>
            <person name="Belcram H."/>
            <person name="Tong C."/>
            <person name="Samans B."/>
            <person name="Correa M."/>
            <person name="Da Silva C."/>
            <person name="Just J."/>
            <person name="Falentin C."/>
            <person name="Koh C.S."/>
            <person name="Le Clainche I."/>
            <person name="Bernard M."/>
            <person name="Bento P."/>
            <person name="Noel B."/>
            <person name="Labadie K."/>
            <person name="Alberti A."/>
            <person name="Charles M."/>
            <person name="Arnaud D."/>
            <person name="Guo H."/>
            <person name="Daviaud C."/>
            <person name="Alamery S."/>
            <person name="Jabbari K."/>
            <person name="Zhao M."/>
            <person name="Edger P.P."/>
            <person name="Chelaifa H."/>
            <person name="Tack D."/>
            <person name="Lassalle G."/>
            <person name="Mestiri I."/>
            <person name="Schnel N."/>
            <person name="Le Paslier M.C."/>
            <person name="Fan G."/>
            <person name="Renault V."/>
            <person name="Bayer P.E."/>
            <person name="Golicz A.A."/>
            <person name="Manoli S."/>
            <person name="Lee T.H."/>
            <person name="Thi V.H."/>
            <person name="Chalabi S."/>
            <person name="Hu Q."/>
            <person name="Fan C."/>
            <person name="Tollenaere R."/>
            <person name="Lu Y."/>
            <person name="Battail C."/>
            <person name="Shen J."/>
            <person name="Sidebottom C.H."/>
            <person name="Wang X."/>
            <person name="Canaguier A."/>
            <person name="Chauveau A."/>
            <person name="Berard A."/>
            <person name="Deniot G."/>
            <person name="Guan M."/>
            <person name="Liu Z."/>
            <person name="Sun F."/>
            <person name="Lim Y.P."/>
            <person name="Lyons E."/>
            <person name="Town C.D."/>
            <person name="Bancroft I."/>
            <person name="Wang X."/>
            <person name="Meng J."/>
            <person name="Ma J."/>
            <person name="Pires J.C."/>
            <person name="King G.J."/>
            <person name="Brunel D."/>
            <person name="Delourme R."/>
            <person name="Renard M."/>
            <person name="Aury J.M."/>
            <person name="Adams K.L."/>
            <person name="Batley J."/>
            <person name="Snowdon R.J."/>
            <person name="Tost J."/>
            <person name="Edwards D."/>
            <person name="Zhou Y."/>
            <person name="Hua W."/>
            <person name="Sharpe A.G."/>
            <person name="Paterson A.H."/>
            <person name="Guan C."/>
            <person name="Wincker P."/>
        </authorList>
    </citation>
    <scope>NUCLEOTIDE SEQUENCE [LARGE SCALE GENOMIC DNA]</scope>
    <source>
        <strain evidence="4">cv. Darmor-bzh</strain>
    </source>
</reference>
<name>A0A078IFY8_BRANA</name>
<dbReference type="Proteomes" id="UP000028999">
    <property type="component" value="Unassembled WGS sequence"/>
</dbReference>
<reference evidence="3" key="2">
    <citation type="submission" date="2014-06" db="EMBL/GenBank/DDBJ databases">
        <authorList>
            <person name="Genoscope - CEA"/>
        </authorList>
    </citation>
    <scope>NUCLEOTIDE SEQUENCE</scope>
</reference>
<dbReference type="Gramene" id="CDY48048">
    <property type="protein sequence ID" value="CDY48048"/>
    <property type="gene ID" value="GSBRNA2T00088703001"/>
</dbReference>